<dbReference type="InParanoid" id="A0A1E7FJ73"/>
<proteinExistence type="predicted"/>
<reference evidence="3 4" key="1">
    <citation type="submission" date="2016-09" db="EMBL/GenBank/DDBJ databases">
        <title>Extensive genetic diversity and differential bi-allelic expression allows diatom success in the polar Southern Ocean.</title>
        <authorList>
            <consortium name="DOE Joint Genome Institute"/>
            <person name="Mock T."/>
            <person name="Otillar R.P."/>
            <person name="Strauss J."/>
            <person name="Dupont C."/>
            <person name="Frickenhaus S."/>
            <person name="Maumus F."/>
            <person name="Mcmullan M."/>
            <person name="Sanges R."/>
            <person name="Schmutz J."/>
            <person name="Toseland A."/>
            <person name="Valas R."/>
            <person name="Veluchamy A."/>
            <person name="Ward B.J."/>
            <person name="Allen A."/>
            <person name="Barry K."/>
            <person name="Falciatore A."/>
            <person name="Ferrante M."/>
            <person name="Fortunato A.E."/>
            <person name="Gloeckner G."/>
            <person name="Gruber A."/>
            <person name="Hipkin R."/>
            <person name="Janech M."/>
            <person name="Kroth P."/>
            <person name="Leese F."/>
            <person name="Lindquist E."/>
            <person name="Lyon B.R."/>
            <person name="Martin J."/>
            <person name="Mayer C."/>
            <person name="Parker M."/>
            <person name="Quesneville H."/>
            <person name="Raymond J."/>
            <person name="Uhlig C."/>
            <person name="Valentin K.U."/>
            <person name="Worden A.Z."/>
            <person name="Armbrust E.V."/>
            <person name="Bowler C."/>
            <person name="Green B."/>
            <person name="Moulton V."/>
            <person name="Van Oosterhout C."/>
            <person name="Grigoriev I."/>
        </authorList>
    </citation>
    <scope>NUCLEOTIDE SEQUENCE [LARGE SCALE GENOMIC DNA]</scope>
    <source>
        <strain evidence="3 4">CCMP1102</strain>
    </source>
</reference>
<feature type="region of interest" description="Disordered" evidence="2">
    <location>
        <begin position="320"/>
        <end position="353"/>
    </location>
</feature>
<organism evidence="3 4">
    <name type="scientific">Fragilariopsis cylindrus CCMP1102</name>
    <dbReference type="NCBI Taxonomy" id="635003"/>
    <lineage>
        <taxon>Eukaryota</taxon>
        <taxon>Sar</taxon>
        <taxon>Stramenopiles</taxon>
        <taxon>Ochrophyta</taxon>
        <taxon>Bacillariophyta</taxon>
        <taxon>Bacillariophyceae</taxon>
        <taxon>Bacillariophycidae</taxon>
        <taxon>Bacillariales</taxon>
        <taxon>Bacillariaceae</taxon>
        <taxon>Fragilariopsis</taxon>
    </lineage>
</organism>
<keyword evidence="1" id="KW-0175">Coiled coil</keyword>
<dbReference type="Proteomes" id="UP000095751">
    <property type="component" value="Unassembled WGS sequence"/>
</dbReference>
<keyword evidence="4" id="KW-1185">Reference proteome</keyword>
<evidence type="ECO:0000313" key="3">
    <source>
        <dbReference type="EMBL" id="OEU17833.1"/>
    </source>
</evidence>
<feature type="coiled-coil region" evidence="1">
    <location>
        <begin position="356"/>
        <end position="390"/>
    </location>
</feature>
<feature type="compositionally biased region" description="Acidic residues" evidence="2">
    <location>
        <begin position="258"/>
        <end position="273"/>
    </location>
</feature>
<evidence type="ECO:0000256" key="2">
    <source>
        <dbReference type="SAM" id="MobiDB-lite"/>
    </source>
</evidence>
<feature type="region of interest" description="Disordered" evidence="2">
    <location>
        <begin position="47"/>
        <end position="86"/>
    </location>
</feature>
<dbReference type="EMBL" id="KV784357">
    <property type="protein sequence ID" value="OEU17833.1"/>
    <property type="molecule type" value="Genomic_DNA"/>
</dbReference>
<dbReference type="KEGG" id="fcy:FRACYDRAFT_238262"/>
<feature type="compositionally biased region" description="Polar residues" evidence="2">
    <location>
        <begin position="344"/>
        <end position="353"/>
    </location>
</feature>
<evidence type="ECO:0000256" key="1">
    <source>
        <dbReference type="SAM" id="Coils"/>
    </source>
</evidence>
<sequence>MGELNRVVSLSCSVKAEMDGGNNANNSTHQQHLMMLLDDDGQLSTASTLIGSCDDTTIPSPSNSSRDDNDNNNNNNNEDEDDDVLLKPVVLWKSDEKERDEHVKVTRSNNAIPNTTTDSTRTSLSKLERLRAKTKQLRMQGRQKIADSRESIRLNRTVVIIPDVDFVDENPSTTTRTCTCACTPTTTDSTPPPSLSAAAVAVSPSPLSTSGSVDIDIDIDIDIDTVIDNNNSDLIVVSPLKTTSPPSSPWIGKVSTDENFDEDSNVVNDNDDDMSVHWDESTLSISPPSSPPISPPSIISPISPPQLVSSAAQLLPPPEVERHDHHRKHHHKRRKQKQSQQKRPTSSPGSSVCFSMYNKNQKCQKLQIENDCLKRQLDLLESRHRDWQINLTTKIRRKQKENNNDFILIDDDEEEEDNDLFSRKSMYYRRKKNRNCHRRKRKIAAILVFAPLLVSLTLWSYRTIRNTTTTPSSLSSLYNVNNMLDITENATTAASAAKASATNTKTVTREGGLMMGGSSVLFGNDNNNNIGLAATSTTISTPLRDLALMMREGVLRQFLFRDKPYSYVIKNENMNDENIDRKEYVVTDDDDCHNSSNISSSNEVLAVADYSTAIIQYESKQYRTRVNQEDENRDVNKHDETTNMNNIIYGNDEEEEDAAALGFKRNQGVIRWKRRILSNIRMRIRRTKIIGNSLKQILTKIRIHQDHNSLGVWLKKGRQRAIMKQNAEF</sequence>
<protein>
    <submittedName>
        <fullName evidence="3">Uncharacterized protein</fullName>
    </submittedName>
</protein>
<dbReference type="OrthoDB" id="10688723at2759"/>
<gene>
    <name evidence="3" type="ORF">FRACYDRAFT_238262</name>
</gene>
<name>A0A1E7FJ73_9STRA</name>
<feature type="compositionally biased region" description="Polar residues" evidence="2">
    <location>
        <begin position="47"/>
        <end position="64"/>
    </location>
</feature>
<accession>A0A1E7FJ73</accession>
<dbReference type="AlphaFoldDB" id="A0A1E7FJ73"/>
<feature type="compositionally biased region" description="Basic residues" evidence="2">
    <location>
        <begin position="324"/>
        <end position="337"/>
    </location>
</feature>
<feature type="region of interest" description="Disordered" evidence="2">
    <location>
        <begin position="241"/>
        <end position="308"/>
    </location>
</feature>
<evidence type="ECO:0000313" key="4">
    <source>
        <dbReference type="Proteomes" id="UP000095751"/>
    </source>
</evidence>